<feature type="binding site" evidence="3">
    <location>
        <position position="176"/>
    </location>
    <ligand>
        <name>Cu cation</name>
        <dbReference type="ChEBI" id="CHEBI:23378"/>
    </ligand>
</feature>
<feature type="chain" id="PRO_5017193973" evidence="5">
    <location>
        <begin position="24"/>
        <end position="212"/>
    </location>
</feature>
<dbReference type="Gene3D" id="3.40.30.10">
    <property type="entry name" value="Glutaredoxin"/>
    <property type="match status" value="1"/>
</dbReference>
<comment type="similarity">
    <text evidence="1">Belongs to the SCO1/2 family.</text>
</comment>
<dbReference type="AlphaFoldDB" id="A0A399R3H9"/>
<feature type="binding site" evidence="3">
    <location>
        <position position="88"/>
    </location>
    <ligand>
        <name>Cu cation</name>
        <dbReference type="ChEBI" id="CHEBI:23378"/>
    </ligand>
</feature>
<dbReference type="Proteomes" id="UP000265431">
    <property type="component" value="Unassembled WGS sequence"/>
</dbReference>
<feature type="binding site" evidence="3">
    <location>
        <position position="84"/>
    </location>
    <ligand>
        <name>Cu cation</name>
        <dbReference type="ChEBI" id="CHEBI:23378"/>
    </ligand>
</feature>
<feature type="disulfide bond" description="Redox-active" evidence="4">
    <location>
        <begin position="84"/>
        <end position="88"/>
    </location>
</feature>
<evidence type="ECO:0000256" key="4">
    <source>
        <dbReference type="PIRSR" id="PIRSR603782-2"/>
    </source>
</evidence>
<proteinExistence type="inferred from homology"/>
<dbReference type="InterPro" id="IPR003782">
    <property type="entry name" value="SCO1/SenC"/>
</dbReference>
<dbReference type="Pfam" id="PF02630">
    <property type="entry name" value="SCO1-SenC"/>
    <property type="match status" value="1"/>
</dbReference>
<organism evidence="6 7">
    <name type="scientific">Henriciella barbarensis</name>
    <dbReference type="NCBI Taxonomy" id="86342"/>
    <lineage>
        <taxon>Bacteria</taxon>
        <taxon>Pseudomonadati</taxon>
        <taxon>Pseudomonadota</taxon>
        <taxon>Alphaproteobacteria</taxon>
        <taxon>Hyphomonadales</taxon>
        <taxon>Hyphomonadaceae</taxon>
        <taxon>Henriciella</taxon>
    </lineage>
</organism>
<keyword evidence="4" id="KW-1015">Disulfide bond</keyword>
<evidence type="ECO:0000313" key="7">
    <source>
        <dbReference type="Proteomes" id="UP000265431"/>
    </source>
</evidence>
<keyword evidence="2 3" id="KW-0186">Copper</keyword>
<feature type="signal peptide" evidence="5">
    <location>
        <begin position="1"/>
        <end position="23"/>
    </location>
</feature>
<protein>
    <submittedName>
        <fullName evidence="6">SCO family protein</fullName>
    </submittedName>
</protein>
<dbReference type="SUPFAM" id="SSF52833">
    <property type="entry name" value="Thioredoxin-like"/>
    <property type="match status" value="1"/>
</dbReference>
<sequence>MRIRSTILLASFLLAAACSGANEASETASPGETARSGGPVAGCTSRAYEEIGGPFELTMHTGERVTQEDFMGKPSLIYFGFTYCPDVCPGTLVAINNAYSRLPEEMERPQTLLISVDPERDTPEALADYVQSNAFPDGLVGLTGTPEEIEAVANEFSAAFSRVETPESVAEYTMDHTSLIYVMGPDWKLKTFFSETITNPEEMATCLETIFG</sequence>
<dbReference type="PROSITE" id="PS51257">
    <property type="entry name" value="PROKAR_LIPOPROTEIN"/>
    <property type="match status" value="1"/>
</dbReference>
<comment type="caution">
    <text evidence="6">The sequence shown here is derived from an EMBL/GenBank/DDBJ whole genome shotgun (WGS) entry which is preliminary data.</text>
</comment>
<gene>
    <name evidence="6" type="ORF">D1224_08930</name>
</gene>
<keyword evidence="5" id="KW-0732">Signal</keyword>
<dbReference type="CDD" id="cd02968">
    <property type="entry name" value="SCO"/>
    <property type="match status" value="1"/>
</dbReference>
<dbReference type="EMBL" id="QWGB01000005">
    <property type="protein sequence ID" value="RIJ24765.1"/>
    <property type="molecule type" value="Genomic_DNA"/>
</dbReference>
<name>A0A399R3H9_9PROT</name>
<evidence type="ECO:0000256" key="3">
    <source>
        <dbReference type="PIRSR" id="PIRSR603782-1"/>
    </source>
</evidence>
<evidence type="ECO:0000256" key="1">
    <source>
        <dbReference type="ARBA" id="ARBA00010996"/>
    </source>
</evidence>
<dbReference type="OrthoDB" id="9790194at2"/>
<keyword evidence="3" id="KW-0479">Metal-binding</keyword>
<evidence type="ECO:0000256" key="2">
    <source>
        <dbReference type="ARBA" id="ARBA00023008"/>
    </source>
</evidence>
<evidence type="ECO:0000313" key="6">
    <source>
        <dbReference type="EMBL" id="RIJ24765.1"/>
    </source>
</evidence>
<dbReference type="PANTHER" id="PTHR12151">
    <property type="entry name" value="ELECTRON TRANSPORT PROTIN SCO1/SENC FAMILY MEMBER"/>
    <property type="match status" value="1"/>
</dbReference>
<accession>A0A399R3H9</accession>
<dbReference type="PANTHER" id="PTHR12151:SF25">
    <property type="entry name" value="LINALOOL DEHYDRATASE_ISOMERASE DOMAIN-CONTAINING PROTEIN"/>
    <property type="match status" value="1"/>
</dbReference>
<keyword evidence="7" id="KW-1185">Reference proteome</keyword>
<evidence type="ECO:0000256" key="5">
    <source>
        <dbReference type="SAM" id="SignalP"/>
    </source>
</evidence>
<dbReference type="InterPro" id="IPR036249">
    <property type="entry name" value="Thioredoxin-like_sf"/>
</dbReference>
<dbReference type="FunFam" id="3.40.30.10:FF:000013">
    <property type="entry name" value="Blast:Protein SCO1 homolog, mitochondrial"/>
    <property type="match status" value="1"/>
</dbReference>
<dbReference type="RefSeq" id="WP_119379951.1">
    <property type="nucleotide sequence ID" value="NZ_QWGB01000005.1"/>
</dbReference>
<dbReference type="GO" id="GO:0046872">
    <property type="term" value="F:metal ion binding"/>
    <property type="evidence" value="ECO:0007669"/>
    <property type="project" value="UniProtKB-KW"/>
</dbReference>
<reference evidence="6 7" key="1">
    <citation type="submission" date="2018-08" db="EMBL/GenBank/DDBJ databases">
        <title>Henriciella mobilis sp. nov., isolated from seawater.</title>
        <authorList>
            <person name="Cheng H."/>
            <person name="Wu Y.-H."/>
            <person name="Xu X.-W."/>
            <person name="Guo L.-L."/>
        </authorList>
    </citation>
    <scope>NUCLEOTIDE SEQUENCE [LARGE SCALE GENOMIC DNA]</scope>
    <source>
        <strain evidence="6 7">CCUG66934</strain>
    </source>
</reference>